<dbReference type="InterPro" id="IPR001878">
    <property type="entry name" value="Znf_CCHC"/>
</dbReference>
<evidence type="ECO:0000259" key="1">
    <source>
        <dbReference type="PROSITE" id="PS50994"/>
    </source>
</evidence>
<evidence type="ECO:0000313" key="3">
    <source>
        <dbReference type="RefSeq" id="XP_070855506.1"/>
    </source>
</evidence>
<protein>
    <recommendedName>
        <fullName evidence="1">Integrase catalytic domain-containing protein</fullName>
    </recommendedName>
</protein>
<dbReference type="Pfam" id="PF03564">
    <property type="entry name" value="DUF1759"/>
    <property type="match status" value="1"/>
</dbReference>
<dbReference type="Proteomes" id="UP001652628">
    <property type="component" value="Unplaced"/>
</dbReference>
<organism evidence="2 3">
    <name type="scientific">Drosophila suzukii</name>
    <name type="common">Spotted-wing drosophila fruit fly</name>
    <dbReference type="NCBI Taxonomy" id="28584"/>
    <lineage>
        <taxon>Eukaryota</taxon>
        <taxon>Metazoa</taxon>
        <taxon>Ecdysozoa</taxon>
        <taxon>Arthropoda</taxon>
        <taxon>Hexapoda</taxon>
        <taxon>Insecta</taxon>
        <taxon>Pterygota</taxon>
        <taxon>Neoptera</taxon>
        <taxon>Endopterygota</taxon>
        <taxon>Diptera</taxon>
        <taxon>Brachycera</taxon>
        <taxon>Muscomorpha</taxon>
        <taxon>Ephydroidea</taxon>
        <taxon>Drosophilidae</taxon>
        <taxon>Drosophila</taxon>
        <taxon>Sophophora</taxon>
    </lineage>
</organism>
<keyword evidence="2" id="KW-1185">Reference proteome</keyword>
<dbReference type="RefSeq" id="XP_070855506.1">
    <property type="nucleotide sequence ID" value="XM_070999405.1"/>
</dbReference>
<dbReference type="InterPro" id="IPR041588">
    <property type="entry name" value="Integrase_H2C2"/>
</dbReference>
<dbReference type="Pfam" id="PF17921">
    <property type="entry name" value="Integrase_H2C2"/>
    <property type="match status" value="1"/>
</dbReference>
<name>A0ABM4TZV1_DROSZ</name>
<reference evidence="3" key="1">
    <citation type="submission" date="2025-08" db="UniProtKB">
        <authorList>
            <consortium name="RefSeq"/>
        </authorList>
    </citation>
    <scope>IDENTIFICATION</scope>
</reference>
<dbReference type="InterPro" id="IPR005312">
    <property type="entry name" value="DUF1759"/>
</dbReference>
<dbReference type="Pfam" id="PF18701">
    <property type="entry name" value="DUF5641"/>
    <property type="match status" value="1"/>
</dbReference>
<dbReference type="Gene3D" id="3.30.420.10">
    <property type="entry name" value="Ribonuclease H-like superfamily/Ribonuclease H"/>
    <property type="match status" value="1"/>
</dbReference>
<dbReference type="InterPro" id="IPR043502">
    <property type="entry name" value="DNA/RNA_pol_sf"/>
</dbReference>
<dbReference type="PANTHER" id="PTHR47331">
    <property type="entry name" value="PHD-TYPE DOMAIN-CONTAINING PROTEIN"/>
    <property type="match status" value="1"/>
</dbReference>
<dbReference type="SMART" id="SM00343">
    <property type="entry name" value="ZnF_C2HC"/>
    <property type="match status" value="2"/>
</dbReference>
<proteinExistence type="predicted"/>
<accession>A0ABM4TZV1</accession>
<dbReference type="InterPro" id="IPR036397">
    <property type="entry name" value="RNaseH_sf"/>
</dbReference>
<dbReference type="InterPro" id="IPR040676">
    <property type="entry name" value="DUF5641"/>
</dbReference>
<dbReference type="InterPro" id="IPR008042">
    <property type="entry name" value="Retrotrans_Pao"/>
</dbReference>
<dbReference type="SUPFAM" id="SSF53098">
    <property type="entry name" value="Ribonuclease H-like"/>
    <property type="match status" value="1"/>
</dbReference>
<dbReference type="Pfam" id="PF05380">
    <property type="entry name" value="Peptidase_A17"/>
    <property type="match status" value="1"/>
</dbReference>
<gene>
    <name evidence="3" type="primary">LOC139355086</name>
</gene>
<evidence type="ECO:0000313" key="2">
    <source>
        <dbReference type="Proteomes" id="UP001652628"/>
    </source>
</evidence>
<dbReference type="InterPro" id="IPR012337">
    <property type="entry name" value="RNaseH-like_sf"/>
</dbReference>
<dbReference type="SUPFAM" id="SSF56672">
    <property type="entry name" value="DNA/RNA polymerases"/>
    <property type="match status" value="1"/>
</dbReference>
<dbReference type="InterPro" id="IPR001584">
    <property type="entry name" value="Integrase_cat-core"/>
</dbReference>
<feature type="domain" description="Integrase catalytic" evidence="1">
    <location>
        <begin position="1295"/>
        <end position="1487"/>
    </location>
</feature>
<dbReference type="GeneID" id="139355086"/>
<dbReference type="PROSITE" id="PS50994">
    <property type="entry name" value="INTEGRASE"/>
    <property type="match status" value="1"/>
</dbReference>
<sequence length="1546" mass="175527">MKGPDIWFKQSTMSVLLKLWQEIVTRIELLNEVWKEFNQFSDCIALHEEVEGYVDPEIDNAVYEAKYLRASAILKERSNDLQPGTSTSDASGSNGLHSNNDAILNLLQQNQQLFERLAHLSNTQKFHHLKTLLVDEAANLVRHLAITDTAYNTAWERLKERYNRPRHIVNLFLEQFMSLPATTKIDATVLRKVSDGANEIVSGLDAVNQTGRDCWIIYLALEKLDADTRRRWIERSMETDSPTLEEFFRFLDSRCEELELSKRELATGSKTTTHPEKPKRITQSMVAVESSGCTKCSSTEHTLYGCQQFLDMSGLQRRSFVKEKSLCYNCLRPGHGVNRCKSTYKCRQCKGNHHSLLHVQPNPQATGNLAQIAEGDEQNLSASNTNSLTLSHVAQGAGTQKVVCAQGTAKSTYQTEFKRSILPTAMVYVKNAKGDHVTCRLLMDTGSELSYVSERCIQALGLTRSASRILVTGISSVKADTSRGCSTLQIKSRISDDRLVVYAHVLGRITSSLERQHIDASTLEVFKDLQLADTHFNANTPVDILLGSEHVWSVFTGRKMYDNKGNLTAISSVFGWVITSLITSNASNAIALTMDIDNTLQKFWELENVQSNKKLEPEDDQVVATHSRDANGKYIVELPFNTESPEFGETLHGALKRFKSVERRLQQNEQLRTQYVYFMREYISLGHMREVPPEEIATGNQFFLPHHPVLGRKLRVVFDGSFRDANFAFSADIVKMFRQIWVNEKHRNYQKIVWREDPSDPIKLFQLCTVTYGRSCAPFLAVRVLEQLAVDHQDEYPNASKILQEDFYVDDVLTGSNNEDELRRNRGELIQMMSCANLEVGKWKPGKDILTYNIGLAANPDCTKRQIIFKKLWLLNLDWDDPLPTKLADSWLKWRADLDTLQKFQLPRFVANDVDNIELHGFSDASTKAYAAVVYSRVTNDDGSISVSLVAAKTRVAPLKQQSLPRLELCAALLLSQLIRSISSGLRHKNITVFAWSDSSIVLSWLSYAPAQLKTFVGNRTSEILDTIPRKAWRHVDSKSNPADCASRGLMAADLIDFHLWWNGPLWLRDQDQYLVKLNDSRFGLSLSDKRIQGEVKSNCLATVAVATQAHPLARASSWLKLVHIVAYVRRFIQRTQNPSCDRAPRALTFKEIKAARIICIKHAEHCFHEDYQLLLAKKPLRNRSQLVKLAPMIDENDLLRVGGRLHQSQLSRDAKHPVLLPKTHQISKLILEHEHRVNLHPGVSSLFVIVRQRFWILGARNLIRRITHDCLSCFRQRHHTAQQQMADLPSVRVTQALPFVNTGCDYAGPIFLKDAKVRKPRISKGYICLFVCMVTSAIHLELVTDLTTETFLAALRRFISLRGKCSKIYSDNGTNFIGAKRSLNEMQKLLASQRHKDIVTSTLADDGIQWVLIPPRAPHWGGKWESAVRCVKLHLRRVTGNSTLTFEQMRTLLAQISAVINSRPLCYTSDTEDNYLSPAHFLIGRPLTTVPDPDLSHIPVGRLGYWQSIQAMLQGFWKKWHQEYLTTLQQRPKWTTSTSTSRSVM</sequence>